<dbReference type="Proteomes" id="UP000323856">
    <property type="component" value="Unassembled WGS sequence"/>
</dbReference>
<reference evidence="1 2" key="1">
    <citation type="submission" date="2019-07" db="EMBL/GenBank/DDBJ databases">
        <title>Analysis of the biochemical properties, biological activity and biotechnological potential of siderophores and biosurfactants produced by Antarctic psychrotolerant bacteria.</title>
        <authorList>
            <person name="Styczynski M."/>
            <person name="Krucon T."/>
            <person name="Decewicz P."/>
            <person name="Dziewit L."/>
        </authorList>
    </citation>
    <scope>NUCLEOTIDE SEQUENCE [LARGE SCALE GENOMIC DNA]</scope>
    <source>
        <strain evidence="1 2">ANT_H27</strain>
    </source>
</reference>
<dbReference type="EMBL" id="VOBL01000026">
    <property type="protein sequence ID" value="KAA0973458.1"/>
    <property type="molecule type" value="Genomic_DNA"/>
</dbReference>
<dbReference type="RefSeq" id="WP_149620806.1">
    <property type="nucleotide sequence ID" value="NZ_VOBL01000026.1"/>
</dbReference>
<proteinExistence type="predicted"/>
<organism evidence="1 2">
    <name type="scientific">Paeniglutamicibacter gangotriensis</name>
    <dbReference type="NCBI Taxonomy" id="254787"/>
    <lineage>
        <taxon>Bacteria</taxon>
        <taxon>Bacillati</taxon>
        <taxon>Actinomycetota</taxon>
        <taxon>Actinomycetes</taxon>
        <taxon>Micrococcales</taxon>
        <taxon>Micrococcaceae</taxon>
        <taxon>Paeniglutamicibacter</taxon>
    </lineage>
</organism>
<name>A0A5B0E461_9MICC</name>
<dbReference type="GO" id="GO:0097367">
    <property type="term" value="F:carbohydrate derivative binding"/>
    <property type="evidence" value="ECO:0007669"/>
    <property type="project" value="InterPro"/>
</dbReference>
<dbReference type="GO" id="GO:1901135">
    <property type="term" value="P:carbohydrate derivative metabolic process"/>
    <property type="evidence" value="ECO:0007669"/>
    <property type="project" value="InterPro"/>
</dbReference>
<evidence type="ECO:0000313" key="1">
    <source>
        <dbReference type="EMBL" id="KAA0973458.1"/>
    </source>
</evidence>
<gene>
    <name evidence="1" type="ORF">FQ154_18230</name>
</gene>
<evidence type="ECO:0000313" key="2">
    <source>
        <dbReference type="Proteomes" id="UP000323856"/>
    </source>
</evidence>
<dbReference type="AlphaFoldDB" id="A0A5B0E461"/>
<accession>A0A5B0E461</accession>
<protein>
    <submittedName>
        <fullName evidence="1">Uncharacterized protein</fullName>
    </submittedName>
</protein>
<sequence length="66" mass="6898">MTAALFDGGAATSFDDGLVRQRRAYPISAAAEAHRRGLKIIALKHNPSSPLARSITEVIALAPALA</sequence>
<dbReference type="SUPFAM" id="SSF53697">
    <property type="entry name" value="SIS domain"/>
    <property type="match status" value="1"/>
</dbReference>
<dbReference type="InterPro" id="IPR046348">
    <property type="entry name" value="SIS_dom_sf"/>
</dbReference>
<comment type="caution">
    <text evidence="1">The sequence shown here is derived from an EMBL/GenBank/DDBJ whole genome shotgun (WGS) entry which is preliminary data.</text>
</comment>